<dbReference type="InterPro" id="IPR050194">
    <property type="entry name" value="Glycosyltransferase_grp1"/>
</dbReference>
<feature type="domain" description="Glycosyl transferase family 1" evidence="1">
    <location>
        <begin position="203"/>
        <end position="356"/>
    </location>
</feature>
<evidence type="ECO:0000313" key="3">
    <source>
        <dbReference type="EMBL" id="ADM09025.1"/>
    </source>
</evidence>
<keyword evidence="4" id="KW-1185">Reference proteome</keyword>
<dbReference type="AlphaFoldDB" id="E0TFA7"/>
<organism evidence="3 4">
    <name type="scientific">Parvularcula bermudensis (strain ATCC BAA-594 / HTCC2503 / KCTC 12087)</name>
    <dbReference type="NCBI Taxonomy" id="314260"/>
    <lineage>
        <taxon>Bacteria</taxon>
        <taxon>Pseudomonadati</taxon>
        <taxon>Pseudomonadota</taxon>
        <taxon>Alphaproteobacteria</taxon>
        <taxon>Parvularculales</taxon>
        <taxon>Parvularculaceae</taxon>
        <taxon>Parvularcula</taxon>
    </lineage>
</organism>
<dbReference type="CDD" id="cd03794">
    <property type="entry name" value="GT4_WbuB-like"/>
    <property type="match status" value="1"/>
</dbReference>
<gene>
    <name evidence="3" type="ordered locus">PB2503_04752</name>
</gene>
<evidence type="ECO:0000259" key="2">
    <source>
        <dbReference type="Pfam" id="PF13439"/>
    </source>
</evidence>
<dbReference type="OrthoDB" id="529131at2"/>
<dbReference type="HOGENOM" id="CLU_009583_2_2_5"/>
<feature type="domain" description="Glycosyltransferase subfamily 4-like N-terminal" evidence="2">
    <location>
        <begin position="14"/>
        <end position="183"/>
    </location>
</feature>
<dbReference type="KEGG" id="pbr:PB2503_04752"/>
<proteinExistence type="predicted"/>
<dbReference type="Pfam" id="PF00534">
    <property type="entry name" value="Glycos_transf_1"/>
    <property type="match status" value="1"/>
</dbReference>
<dbReference type="InterPro" id="IPR001296">
    <property type="entry name" value="Glyco_trans_1"/>
</dbReference>
<dbReference type="InterPro" id="IPR028098">
    <property type="entry name" value="Glyco_trans_4-like_N"/>
</dbReference>
<accession>E0TFA7</accession>
<dbReference type="PANTHER" id="PTHR45947">
    <property type="entry name" value="SULFOQUINOVOSYL TRANSFERASE SQD2"/>
    <property type="match status" value="1"/>
</dbReference>
<dbReference type="STRING" id="314260.PB2503_04752"/>
<dbReference type="Pfam" id="PF13439">
    <property type="entry name" value="Glyco_transf_4"/>
    <property type="match status" value="1"/>
</dbReference>
<dbReference type="EMBL" id="CP002156">
    <property type="protein sequence ID" value="ADM09025.1"/>
    <property type="molecule type" value="Genomic_DNA"/>
</dbReference>
<sequence>MRILYSHRTKSDDGQRIHIDGLTDALSALGHEVLIVGPGGESEPGTAPRPLTSTHVTQVLPGPLYEAAEIAYAVIGEARLRRVAKRFQPDVLYERYNLYYPAGGRVARTYGCPFLLEVNAPLVAERRATDALHFPPLAARSERRIWQSADAVLPVTSVLGRMIADQGVAEDRIHPIGNGVRPEFLEPQDGADWRARLGLQQSVVLGFTGFVREWHRMDRVLSFMSSPDGAGTALLLVGDGPALPSLRQLAVDLGLEDRVHLIGAKPWTEIPALLAAMDIALQPAVTPYASPLKLQEYMAQGLSVLAPDQPNIREVADEEVAVLIPPDDETAFHLALASLIRDKDRRHRLGTAARKRIVDRDLTWTGNAKRVIALAETMLSGDCH</sequence>
<dbReference type="Proteomes" id="UP000001302">
    <property type="component" value="Chromosome"/>
</dbReference>
<dbReference type="GO" id="GO:0016757">
    <property type="term" value="F:glycosyltransferase activity"/>
    <property type="evidence" value="ECO:0007669"/>
    <property type="project" value="InterPro"/>
</dbReference>
<dbReference type="RefSeq" id="WP_013299999.1">
    <property type="nucleotide sequence ID" value="NC_014414.1"/>
</dbReference>
<dbReference type="Gene3D" id="3.40.50.2000">
    <property type="entry name" value="Glycogen Phosphorylase B"/>
    <property type="match status" value="2"/>
</dbReference>
<evidence type="ECO:0000313" key="4">
    <source>
        <dbReference type="Proteomes" id="UP000001302"/>
    </source>
</evidence>
<dbReference type="eggNOG" id="COG0438">
    <property type="taxonomic scope" value="Bacteria"/>
</dbReference>
<reference evidence="4" key="1">
    <citation type="submission" date="2010-08" db="EMBL/GenBank/DDBJ databases">
        <title>Genome sequence of Parvularcula bermudensis HTCC2503.</title>
        <authorList>
            <person name="Kang D.-M."/>
            <person name="Oh H.-M."/>
            <person name="Cho J.-C."/>
        </authorList>
    </citation>
    <scope>NUCLEOTIDE SEQUENCE [LARGE SCALE GENOMIC DNA]</scope>
    <source>
        <strain evidence="4">ATCC BAA-594 / HTCC2503 / KCTC 12087</strain>
    </source>
</reference>
<reference evidence="3 4" key="2">
    <citation type="journal article" date="2011" name="J. Bacteriol.">
        <title>Complete genome sequence of strain HTCC2503T of Parvularcula bermudensis, the type species of the order "Parvularculales" in the class Alphaproteobacteria.</title>
        <authorList>
            <person name="Oh H.M."/>
            <person name="Kang I."/>
            <person name="Vergin K.L."/>
            <person name="Kang D."/>
            <person name="Rhee K.H."/>
            <person name="Giovannoni S.J."/>
            <person name="Cho J.C."/>
        </authorList>
    </citation>
    <scope>NUCLEOTIDE SEQUENCE [LARGE SCALE GENOMIC DNA]</scope>
    <source>
        <strain evidence="4">ATCC BAA-594 / HTCC2503 / KCTC 12087</strain>
    </source>
</reference>
<dbReference type="CAZy" id="GT4">
    <property type="family name" value="Glycosyltransferase Family 4"/>
</dbReference>
<keyword evidence="3" id="KW-0808">Transferase</keyword>
<protein>
    <submittedName>
        <fullName evidence="3">Glycosyl transferase, group 1 family protein</fullName>
    </submittedName>
</protein>
<name>E0TFA7_PARBH</name>
<dbReference type="SUPFAM" id="SSF53756">
    <property type="entry name" value="UDP-Glycosyltransferase/glycogen phosphorylase"/>
    <property type="match status" value="1"/>
</dbReference>
<dbReference type="PANTHER" id="PTHR45947:SF3">
    <property type="entry name" value="SULFOQUINOVOSYL TRANSFERASE SQD2"/>
    <property type="match status" value="1"/>
</dbReference>
<evidence type="ECO:0000259" key="1">
    <source>
        <dbReference type="Pfam" id="PF00534"/>
    </source>
</evidence>